<dbReference type="Gene3D" id="3.40.630.30">
    <property type="match status" value="1"/>
</dbReference>
<proteinExistence type="predicted"/>
<evidence type="ECO:0000259" key="1">
    <source>
        <dbReference type="PROSITE" id="PS51186"/>
    </source>
</evidence>
<dbReference type="InterPro" id="IPR016181">
    <property type="entry name" value="Acyl_CoA_acyltransferase"/>
</dbReference>
<feature type="domain" description="N-acetyltransferase" evidence="1">
    <location>
        <begin position="1"/>
        <end position="137"/>
    </location>
</feature>
<dbReference type="OrthoDB" id="9797417at2"/>
<name>A0A4D7B5V2_9HYPH</name>
<dbReference type="InterPro" id="IPR000182">
    <property type="entry name" value="GNAT_dom"/>
</dbReference>
<organism evidence="2 3">
    <name type="scientific">Phreatobacter stygius</name>
    <dbReference type="NCBI Taxonomy" id="1940610"/>
    <lineage>
        <taxon>Bacteria</taxon>
        <taxon>Pseudomonadati</taxon>
        <taxon>Pseudomonadota</taxon>
        <taxon>Alphaproteobacteria</taxon>
        <taxon>Hyphomicrobiales</taxon>
        <taxon>Phreatobacteraceae</taxon>
        <taxon>Phreatobacter</taxon>
    </lineage>
</organism>
<dbReference type="Pfam" id="PF00583">
    <property type="entry name" value="Acetyltransf_1"/>
    <property type="match status" value="1"/>
</dbReference>
<gene>
    <name evidence="2" type="ORF">E8M01_17210</name>
</gene>
<dbReference type="AlphaFoldDB" id="A0A4D7B5V2"/>
<protein>
    <submittedName>
        <fullName evidence="2">GNAT family N-acetyltransferase</fullName>
    </submittedName>
</protein>
<evidence type="ECO:0000313" key="3">
    <source>
        <dbReference type="Proteomes" id="UP000298781"/>
    </source>
</evidence>
<dbReference type="Proteomes" id="UP000298781">
    <property type="component" value="Chromosome"/>
</dbReference>
<dbReference type="KEGG" id="pstg:E8M01_17210"/>
<evidence type="ECO:0000313" key="2">
    <source>
        <dbReference type="EMBL" id="QCI69279.1"/>
    </source>
</evidence>
<sequence>MADLWVTTWAATYPAIDFDKRRPWFTDRITAFAGSGVAIPLAFVGPALAGLVTVDPAGGWIDQMLVGLAYQGSGVGQALMGEAKRLSPNGLSLDVNADNIRAIAFYRREGFAKTAERINGQGFAIDVMVWSPEPDRH</sequence>
<dbReference type="SUPFAM" id="SSF55729">
    <property type="entry name" value="Acyl-CoA N-acyltransferases (Nat)"/>
    <property type="match status" value="1"/>
</dbReference>
<keyword evidence="3" id="KW-1185">Reference proteome</keyword>
<keyword evidence="2" id="KW-0808">Transferase</keyword>
<dbReference type="GO" id="GO:0016747">
    <property type="term" value="F:acyltransferase activity, transferring groups other than amino-acyl groups"/>
    <property type="evidence" value="ECO:0007669"/>
    <property type="project" value="InterPro"/>
</dbReference>
<dbReference type="PROSITE" id="PS51186">
    <property type="entry name" value="GNAT"/>
    <property type="match status" value="1"/>
</dbReference>
<dbReference type="EMBL" id="CP039690">
    <property type="protein sequence ID" value="QCI69279.1"/>
    <property type="molecule type" value="Genomic_DNA"/>
</dbReference>
<reference evidence="2 3" key="1">
    <citation type="submission" date="2019-04" db="EMBL/GenBank/DDBJ databases">
        <title>Phreatobacter aquaticus sp. nov.</title>
        <authorList>
            <person name="Choi A."/>
        </authorList>
    </citation>
    <scope>NUCLEOTIDE SEQUENCE [LARGE SCALE GENOMIC DNA]</scope>
    <source>
        <strain evidence="2 3">KCTC 52518</strain>
    </source>
</reference>
<accession>A0A4D7B5V2</accession>